<evidence type="ECO:0000256" key="1">
    <source>
        <dbReference type="SAM" id="Phobius"/>
    </source>
</evidence>
<keyword evidence="1" id="KW-0812">Transmembrane</keyword>
<name>A0A382EN83_9ZZZZ</name>
<feature type="non-terminal residue" evidence="2">
    <location>
        <position position="1"/>
    </location>
</feature>
<keyword evidence="1" id="KW-0472">Membrane</keyword>
<accession>A0A382EN83</accession>
<feature type="transmembrane region" description="Helical" evidence="1">
    <location>
        <begin position="24"/>
        <end position="43"/>
    </location>
</feature>
<dbReference type="EMBL" id="UINC01045278">
    <property type="protein sequence ID" value="SVB51849.1"/>
    <property type="molecule type" value="Genomic_DNA"/>
</dbReference>
<evidence type="ECO:0000313" key="2">
    <source>
        <dbReference type="EMBL" id="SVB51849.1"/>
    </source>
</evidence>
<feature type="non-terminal residue" evidence="2">
    <location>
        <position position="90"/>
    </location>
</feature>
<protein>
    <submittedName>
        <fullName evidence="2">Uncharacterized protein</fullName>
    </submittedName>
</protein>
<sequence>VNHPALILAVFYGFGVFLGDHFEIPLFILFGALIMAGFAGIGFHELAIRLSTAVGRQNFYESPLDWAGGLSEIARVVLLMAIVALMGWCN</sequence>
<keyword evidence="1" id="KW-1133">Transmembrane helix</keyword>
<gene>
    <name evidence="2" type="ORF">METZ01_LOCUS204703</name>
</gene>
<proteinExistence type="predicted"/>
<feature type="transmembrane region" description="Helical" evidence="1">
    <location>
        <begin position="64"/>
        <end position="88"/>
    </location>
</feature>
<organism evidence="2">
    <name type="scientific">marine metagenome</name>
    <dbReference type="NCBI Taxonomy" id="408172"/>
    <lineage>
        <taxon>unclassified sequences</taxon>
        <taxon>metagenomes</taxon>
        <taxon>ecological metagenomes</taxon>
    </lineage>
</organism>
<reference evidence="2" key="1">
    <citation type="submission" date="2018-05" db="EMBL/GenBank/DDBJ databases">
        <authorList>
            <person name="Lanie J.A."/>
            <person name="Ng W.-L."/>
            <person name="Kazmierczak K.M."/>
            <person name="Andrzejewski T.M."/>
            <person name="Davidsen T.M."/>
            <person name="Wayne K.J."/>
            <person name="Tettelin H."/>
            <person name="Glass J.I."/>
            <person name="Rusch D."/>
            <person name="Podicherti R."/>
            <person name="Tsui H.-C.T."/>
            <person name="Winkler M.E."/>
        </authorList>
    </citation>
    <scope>NUCLEOTIDE SEQUENCE</scope>
</reference>
<dbReference type="AlphaFoldDB" id="A0A382EN83"/>